<keyword evidence="2" id="KW-0645">Protease</keyword>
<dbReference type="InterPro" id="IPR036440">
    <property type="entry name" value="Peptidase_C15-like_sf"/>
</dbReference>
<feature type="region of interest" description="Disordered" evidence="5">
    <location>
        <begin position="38"/>
        <end position="61"/>
    </location>
</feature>
<organism evidence="6 7">
    <name type="scientific">Myriangium duriaei CBS 260.36</name>
    <dbReference type="NCBI Taxonomy" id="1168546"/>
    <lineage>
        <taxon>Eukaryota</taxon>
        <taxon>Fungi</taxon>
        <taxon>Dikarya</taxon>
        <taxon>Ascomycota</taxon>
        <taxon>Pezizomycotina</taxon>
        <taxon>Dothideomycetes</taxon>
        <taxon>Dothideomycetidae</taxon>
        <taxon>Myriangiales</taxon>
        <taxon>Myriangiaceae</taxon>
        <taxon>Myriangium</taxon>
    </lineage>
</organism>
<evidence type="ECO:0000256" key="2">
    <source>
        <dbReference type="ARBA" id="ARBA00022670"/>
    </source>
</evidence>
<dbReference type="OrthoDB" id="408631at2759"/>
<evidence type="ECO:0000256" key="4">
    <source>
        <dbReference type="ARBA" id="ARBA00022807"/>
    </source>
</evidence>
<dbReference type="PANTHER" id="PTHR23402:SF1">
    <property type="entry name" value="PYROGLUTAMYL-PEPTIDASE I"/>
    <property type="match status" value="1"/>
</dbReference>
<dbReference type="AlphaFoldDB" id="A0A9P4MIX5"/>
<keyword evidence="7" id="KW-1185">Reference proteome</keyword>
<dbReference type="Gene3D" id="3.40.630.20">
    <property type="entry name" value="Peptidase C15, pyroglutamyl peptidase I-like"/>
    <property type="match status" value="1"/>
</dbReference>
<dbReference type="Proteomes" id="UP000799439">
    <property type="component" value="Unassembled WGS sequence"/>
</dbReference>
<proteinExistence type="inferred from homology"/>
<name>A0A9P4MIX5_9PEZI</name>
<keyword evidence="4" id="KW-0788">Thiol protease</keyword>
<evidence type="ECO:0000313" key="6">
    <source>
        <dbReference type="EMBL" id="KAF2156450.1"/>
    </source>
</evidence>
<accession>A0A9P4MIX5</accession>
<dbReference type="SUPFAM" id="SSF53182">
    <property type="entry name" value="Pyrrolidone carboxyl peptidase (pyroglutamate aminopeptidase)"/>
    <property type="match status" value="1"/>
</dbReference>
<gene>
    <name evidence="6" type="ORF">K461DRAFT_265833</name>
</gene>
<evidence type="ECO:0000256" key="5">
    <source>
        <dbReference type="SAM" id="MobiDB-lite"/>
    </source>
</evidence>
<sequence length="251" mass="27246">MPPTPTFKVFITGFGPFPDGRGGHFSRNASHEVTRLLPSSLPPHSPSNPGPTSISLLNPTADDGAHLRTEYAYIRSYCQALHSPSPSPNHPDLPSPKDVDLYLHIGMAAGWDFVSVERVAFRQDFTSSWSRGEKGVYYSSPDDAGRTAGDAGQGPWGSLPVGLGTMVDVDRCVVRAREVLGKDGIEVKAHVEAGEYCCGFVYYESLANRTSRGQKRNVMFCHVPGELDERSLERARDAIVAVIVAAAEQMV</sequence>
<comment type="similarity">
    <text evidence="1">Belongs to the peptidase C15 family.</text>
</comment>
<dbReference type="GO" id="GO:0006508">
    <property type="term" value="P:proteolysis"/>
    <property type="evidence" value="ECO:0007669"/>
    <property type="project" value="UniProtKB-KW"/>
</dbReference>
<feature type="compositionally biased region" description="Pro residues" evidence="5">
    <location>
        <begin position="40"/>
        <end position="49"/>
    </location>
</feature>
<dbReference type="InterPro" id="IPR016125">
    <property type="entry name" value="Peptidase_C15-like"/>
</dbReference>
<reference evidence="6" key="1">
    <citation type="journal article" date="2020" name="Stud. Mycol.">
        <title>101 Dothideomycetes genomes: a test case for predicting lifestyles and emergence of pathogens.</title>
        <authorList>
            <person name="Haridas S."/>
            <person name="Albert R."/>
            <person name="Binder M."/>
            <person name="Bloem J."/>
            <person name="Labutti K."/>
            <person name="Salamov A."/>
            <person name="Andreopoulos B."/>
            <person name="Baker S."/>
            <person name="Barry K."/>
            <person name="Bills G."/>
            <person name="Bluhm B."/>
            <person name="Cannon C."/>
            <person name="Castanera R."/>
            <person name="Culley D."/>
            <person name="Daum C."/>
            <person name="Ezra D."/>
            <person name="Gonzalez J."/>
            <person name="Henrissat B."/>
            <person name="Kuo A."/>
            <person name="Liang C."/>
            <person name="Lipzen A."/>
            <person name="Lutzoni F."/>
            <person name="Magnuson J."/>
            <person name="Mondo S."/>
            <person name="Nolan M."/>
            <person name="Ohm R."/>
            <person name="Pangilinan J."/>
            <person name="Park H.-J."/>
            <person name="Ramirez L."/>
            <person name="Alfaro M."/>
            <person name="Sun H."/>
            <person name="Tritt A."/>
            <person name="Yoshinaga Y."/>
            <person name="Zwiers L.-H."/>
            <person name="Turgeon B."/>
            <person name="Goodwin S."/>
            <person name="Spatafora J."/>
            <person name="Crous P."/>
            <person name="Grigoriev I."/>
        </authorList>
    </citation>
    <scope>NUCLEOTIDE SEQUENCE</scope>
    <source>
        <strain evidence="6">CBS 260.36</strain>
    </source>
</reference>
<dbReference type="EMBL" id="ML996082">
    <property type="protein sequence ID" value="KAF2156450.1"/>
    <property type="molecule type" value="Genomic_DNA"/>
</dbReference>
<protein>
    <submittedName>
        <fullName evidence="6">Peptidase C15, pyroglutamyl peptidase I-like protein</fullName>
    </submittedName>
</protein>
<dbReference type="GO" id="GO:0008234">
    <property type="term" value="F:cysteine-type peptidase activity"/>
    <property type="evidence" value="ECO:0007669"/>
    <property type="project" value="UniProtKB-KW"/>
</dbReference>
<evidence type="ECO:0000256" key="3">
    <source>
        <dbReference type="ARBA" id="ARBA00022801"/>
    </source>
</evidence>
<evidence type="ECO:0000313" key="7">
    <source>
        <dbReference type="Proteomes" id="UP000799439"/>
    </source>
</evidence>
<comment type="caution">
    <text evidence="6">The sequence shown here is derived from an EMBL/GenBank/DDBJ whole genome shotgun (WGS) entry which is preliminary data.</text>
</comment>
<keyword evidence="3" id="KW-0378">Hydrolase</keyword>
<dbReference type="PANTHER" id="PTHR23402">
    <property type="entry name" value="PROTEASE FAMILY C15 PYROGLUTAMYL-PEPTIDASE I-RELATED"/>
    <property type="match status" value="1"/>
</dbReference>
<evidence type="ECO:0000256" key="1">
    <source>
        <dbReference type="ARBA" id="ARBA00006641"/>
    </source>
</evidence>